<name>A0ABU1NUB2_9BACL</name>
<keyword evidence="6" id="KW-1185">Reference proteome</keyword>
<feature type="domain" description="HTH gntR-type" evidence="4">
    <location>
        <begin position="10"/>
        <end position="78"/>
    </location>
</feature>
<dbReference type="InterPro" id="IPR036388">
    <property type="entry name" value="WH-like_DNA-bd_sf"/>
</dbReference>
<dbReference type="SUPFAM" id="SSF64288">
    <property type="entry name" value="Chorismate lyase-like"/>
    <property type="match status" value="1"/>
</dbReference>
<dbReference type="InterPro" id="IPR000524">
    <property type="entry name" value="Tscrpt_reg_HTH_GntR"/>
</dbReference>
<proteinExistence type="predicted"/>
<sequence length="245" mass="27525">MQQLNRELPIPLYYQIFQMLEAEILDGTRKSGDYYSTELELQERFQVSRATIRNALTMLENSGHINRITGKGIFLAPEKLKVDLPNLLSFSEEMKRRGMTPGSRLLAVARMDPPKAVATALALGQEEQVVLVNRIRTGNQTPIVFSQAYLPMSLGMSQALDYSGSLYELIQQQTGRSVSEAHHVIEGAVLEGESAEHLGLDAGFPALRFHRTAFDESGRPLVYEDGIIRADMYSYEIRLRKGFES</sequence>
<dbReference type="InterPro" id="IPR028978">
    <property type="entry name" value="Chorismate_lyase_/UTRA_dom_sf"/>
</dbReference>
<keyword evidence="2" id="KW-0238">DNA-binding</keyword>
<dbReference type="RefSeq" id="WP_310226422.1">
    <property type="nucleotide sequence ID" value="NZ_JAVDSB010000003.1"/>
</dbReference>
<organism evidence="5 6">
    <name type="scientific">Paenibacillus qinlingensis</name>
    <dbReference type="NCBI Taxonomy" id="1837343"/>
    <lineage>
        <taxon>Bacteria</taxon>
        <taxon>Bacillati</taxon>
        <taxon>Bacillota</taxon>
        <taxon>Bacilli</taxon>
        <taxon>Bacillales</taxon>
        <taxon>Paenibacillaceae</taxon>
        <taxon>Paenibacillus</taxon>
    </lineage>
</organism>
<dbReference type="Pfam" id="PF07702">
    <property type="entry name" value="UTRA"/>
    <property type="match status" value="1"/>
</dbReference>
<evidence type="ECO:0000313" key="6">
    <source>
        <dbReference type="Proteomes" id="UP001267290"/>
    </source>
</evidence>
<dbReference type="SMART" id="SM00345">
    <property type="entry name" value="HTH_GNTR"/>
    <property type="match status" value="1"/>
</dbReference>
<evidence type="ECO:0000259" key="4">
    <source>
        <dbReference type="PROSITE" id="PS50949"/>
    </source>
</evidence>
<dbReference type="PROSITE" id="PS50949">
    <property type="entry name" value="HTH_GNTR"/>
    <property type="match status" value="1"/>
</dbReference>
<dbReference type="InterPro" id="IPR036390">
    <property type="entry name" value="WH_DNA-bd_sf"/>
</dbReference>
<comment type="caution">
    <text evidence="5">The sequence shown here is derived from an EMBL/GenBank/DDBJ whole genome shotgun (WGS) entry which is preliminary data.</text>
</comment>
<evidence type="ECO:0000256" key="2">
    <source>
        <dbReference type="ARBA" id="ARBA00023125"/>
    </source>
</evidence>
<keyword evidence="1" id="KW-0805">Transcription regulation</keyword>
<dbReference type="SMART" id="SM00866">
    <property type="entry name" value="UTRA"/>
    <property type="match status" value="1"/>
</dbReference>
<evidence type="ECO:0000313" key="5">
    <source>
        <dbReference type="EMBL" id="MDR6551054.1"/>
    </source>
</evidence>
<dbReference type="CDD" id="cd07377">
    <property type="entry name" value="WHTH_GntR"/>
    <property type="match status" value="1"/>
</dbReference>
<reference evidence="5 6" key="1">
    <citation type="submission" date="2023-07" db="EMBL/GenBank/DDBJ databases">
        <title>Sorghum-associated microbial communities from plants grown in Nebraska, USA.</title>
        <authorList>
            <person name="Schachtman D."/>
        </authorList>
    </citation>
    <scope>NUCLEOTIDE SEQUENCE [LARGE SCALE GENOMIC DNA]</scope>
    <source>
        <strain evidence="5 6">CC258</strain>
    </source>
</reference>
<gene>
    <name evidence="5" type="ORF">J2736_002241</name>
</gene>
<evidence type="ECO:0000256" key="1">
    <source>
        <dbReference type="ARBA" id="ARBA00023015"/>
    </source>
</evidence>
<dbReference type="EMBL" id="JAVDSB010000003">
    <property type="protein sequence ID" value="MDR6551054.1"/>
    <property type="molecule type" value="Genomic_DNA"/>
</dbReference>
<keyword evidence="3" id="KW-0804">Transcription</keyword>
<accession>A0ABU1NUB2</accession>
<dbReference type="Pfam" id="PF00392">
    <property type="entry name" value="GntR"/>
    <property type="match status" value="1"/>
</dbReference>
<dbReference type="InterPro" id="IPR011663">
    <property type="entry name" value="UTRA"/>
</dbReference>
<protein>
    <submittedName>
        <fullName evidence="5">GntR family transcriptional regulator</fullName>
    </submittedName>
</protein>
<evidence type="ECO:0000256" key="3">
    <source>
        <dbReference type="ARBA" id="ARBA00023163"/>
    </source>
</evidence>
<dbReference type="PANTHER" id="PTHR44846:SF1">
    <property type="entry name" value="MANNOSYL-D-GLYCERATE TRANSPORT_METABOLISM SYSTEM REPRESSOR MNGR-RELATED"/>
    <property type="match status" value="1"/>
</dbReference>
<dbReference type="Gene3D" id="1.10.10.10">
    <property type="entry name" value="Winged helix-like DNA-binding domain superfamily/Winged helix DNA-binding domain"/>
    <property type="match status" value="1"/>
</dbReference>
<dbReference type="PRINTS" id="PR00035">
    <property type="entry name" value="HTHGNTR"/>
</dbReference>
<dbReference type="Gene3D" id="3.40.1410.10">
    <property type="entry name" value="Chorismate lyase-like"/>
    <property type="match status" value="1"/>
</dbReference>
<dbReference type="InterPro" id="IPR050679">
    <property type="entry name" value="Bact_HTH_transcr_reg"/>
</dbReference>
<dbReference type="PANTHER" id="PTHR44846">
    <property type="entry name" value="MANNOSYL-D-GLYCERATE TRANSPORT/METABOLISM SYSTEM REPRESSOR MNGR-RELATED"/>
    <property type="match status" value="1"/>
</dbReference>
<dbReference type="Proteomes" id="UP001267290">
    <property type="component" value="Unassembled WGS sequence"/>
</dbReference>
<dbReference type="SUPFAM" id="SSF46785">
    <property type="entry name" value="Winged helix' DNA-binding domain"/>
    <property type="match status" value="1"/>
</dbReference>